<dbReference type="KEGG" id="anp:FK178_02840"/>
<dbReference type="InterPro" id="IPR007936">
    <property type="entry name" value="VapE-like_dom"/>
</dbReference>
<organism evidence="2 3">
    <name type="scientific">Antarcticibacterium arcticum</name>
    <dbReference type="NCBI Taxonomy" id="2585771"/>
    <lineage>
        <taxon>Bacteria</taxon>
        <taxon>Pseudomonadati</taxon>
        <taxon>Bacteroidota</taxon>
        <taxon>Flavobacteriia</taxon>
        <taxon>Flavobacteriales</taxon>
        <taxon>Flavobacteriaceae</taxon>
        <taxon>Antarcticibacterium</taxon>
    </lineage>
</organism>
<name>A0A5B8YG25_9FLAO</name>
<protein>
    <submittedName>
        <fullName evidence="2">Virulence-associated E family protein</fullName>
    </submittedName>
</protein>
<evidence type="ECO:0000259" key="1">
    <source>
        <dbReference type="Pfam" id="PF05272"/>
    </source>
</evidence>
<dbReference type="PANTHER" id="PTHR34985">
    <property type="entry name" value="SLR0554 PROTEIN"/>
    <property type="match status" value="1"/>
</dbReference>
<feature type="domain" description="Virulence-associated protein E-like" evidence="1">
    <location>
        <begin position="100"/>
        <end position="287"/>
    </location>
</feature>
<evidence type="ECO:0000313" key="2">
    <source>
        <dbReference type="EMBL" id="QED36714.1"/>
    </source>
</evidence>
<dbReference type="EMBL" id="CP042476">
    <property type="protein sequence ID" value="QED36714.1"/>
    <property type="molecule type" value="Genomic_DNA"/>
</dbReference>
<reference evidence="2 3" key="1">
    <citation type="submission" date="2019-08" db="EMBL/GenBank/DDBJ databases">
        <title>Antarcticibacterium arcticum sp. nov., a bacterium isolated from marine sediment of the Canadian Beaufort Sea.</title>
        <authorList>
            <person name="Lee Y.M."/>
            <person name="Baek K."/>
            <person name="Lee D.-H."/>
            <person name="Shin S.C."/>
            <person name="Jin Y.K."/>
            <person name="Park Y."/>
        </authorList>
    </citation>
    <scope>NUCLEOTIDE SEQUENCE [LARGE SCALE GENOMIC DNA]</scope>
    <source>
        <strain evidence="2 3">PAMC 28998</strain>
    </source>
</reference>
<dbReference type="RefSeq" id="WP_146830810.1">
    <property type="nucleotide sequence ID" value="NZ_CP042476.1"/>
</dbReference>
<dbReference type="AlphaFoldDB" id="A0A5B8YG25"/>
<sequence length="396" mass="47026">MSGNEEKLYGVKEQKKKTIYDFIFEYTDEKYDIRYDELGHEFQISLKNKNAWQILDMNSFLIELARSNMEVNPAKLEIFLRSQFVPKFNPIEEYFRVLPKWSGEDYIRSLASYLPLKEPDLFLYHFRKWLVRTVKCGLEKDYFNKQCLVLVHPQQNSGKSTWCRFLCPPDLSKYFAEDMTTDKDARIQLTRNFLINLDELSILAKKEINALKAYFSKTMINERLPYDRKNSTLHRTCSFIGSTNRATFLNDETGSVRWLCFELKDRIHFSYSKEISIDKVWSQAYYLAYVDENFSPELTLGDIAQNELRNRIYRESTMEEELLCKYYTKSSDPEDFKTASDILIQLVCINPRLNMYNMGRALKALDYERIKSPKMRVYGYLIKPLFNNSPLELLQK</sequence>
<dbReference type="Pfam" id="PF05272">
    <property type="entry name" value="VapE-like_dom"/>
    <property type="match status" value="1"/>
</dbReference>
<dbReference type="OrthoDB" id="9801888at2"/>
<accession>A0A5B8YG25</accession>
<dbReference type="Proteomes" id="UP000321954">
    <property type="component" value="Chromosome"/>
</dbReference>
<evidence type="ECO:0000313" key="3">
    <source>
        <dbReference type="Proteomes" id="UP000321954"/>
    </source>
</evidence>
<keyword evidence="3" id="KW-1185">Reference proteome</keyword>
<gene>
    <name evidence="2" type="ORF">FK178_02840</name>
</gene>
<dbReference type="PANTHER" id="PTHR34985:SF1">
    <property type="entry name" value="SLR0554 PROTEIN"/>
    <property type="match status" value="1"/>
</dbReference>
<proteinExistence type="predicted"/>